<accession>A0A5C4U1L1</accession>
<comment type="caution">
    <text evidence="2">The sequence shown here is derived from an EMBL/GenBank/DDBJ whole genome shotgun (WGS) entry which is preliminary data.</text>
</comment>
<dbReference type="GO" id="GO:0016791">
    <property type="term" value="F:phosphatase activity"/>
    <property type="evidence" value="ECO:0007669"/>
    <property type="project" value="TreeGrafter"/>
</dbReference>
<evidence type="ECO:0000256" key="1">
    <source>
        <dbReference type="SAM" id="MobiDB-lite"/>
    </source>
</evidence>
<dbReference type="OrthoDB" id="3180855at2"/>
<dbReference type="SUPFAM" id="SSF56784">
    <property type="entry name" value="HAD-like"/>
    <property type="match status" value="1"/>
</dbReference>
<dbReference type="SFLD" id="SFLDG01140">
    <property type="entry name" value="C2.B:_Phosphomannomutase_and_P"/>
    <property type="match status" value="1"/>
</dbReference>
<gene>
    <name evidence="2" type="ORF">FHE74_09530</name>
</gene>
<sequence>MAPRRTGGRSSNLGGGQRDGPPGSRAQGCQARGAEVTTLDELTSGWRPRLIASDVDGTLINSAERVIPRLAQSIERAVDEGCEVALATGRPFRWIQMVLDQLPVQPVCVTSNGAVLYDSADDTVLEAHQLQPAAMAHAFEVANDLFTDRGGVSLACERLDGFYVAPDYFHTWEEQGFEVLGAAEVVAEPAVKMILRNVDMTAPEMYEALAPLIDADSLHLTYSINAGLLELAAPGVTKALGVQALCRLHGVDISQVVAFGDMPNDIEMLRAARLGVAMGNADPRVTENADYVTATNDEGGVADVLERWF</sequence>
<evidence type="ECO:0000313" key="3">
    <source>
        <dbReference type="Proteomes" id="UP000312032"/>
    </source>
</evidence>
<evidence type="ECO:0000313" key="2">
    <source>
        <dbReference type="EMBL" id="TNL95590.1"/>
    </source>
</evidence>
<dbReference type="InterPro" id="IPR023214">
    <property type="entry name" value="HAD_sf"/>
</dbReference>
<dbReference type="GO" id="GO:0000287">
    <property type="term" value="F:magnesium ion binding"/>
    <property type="evidence" value="ECO:0007669"/>
    <property type="project" value="TreeGrafter"/>
</dbReference>
<protein>
    <submittedName>
        <fullName evidence="2">HAD family phosphatase</fullName>
    </submittedName>
</protein>
<dbReference type="InterPro" id="IPR006379">
    <property type="entry name" value="HAD-SF_hydro_IIB"/>
</dbReference>
<dbReference type="NCBIfam" id="TIGR01484">
    <property type="entry name" value="HAD-SF-IIB"/>
    <property type="match status" value="1"/>
</dbReference>
<organism evidence="2 3">
    <name type="scientific">Corynebacterium tapiri</name>
    <dbReference type="NCBI Taxonomy" id="1448266"/>
    <lineage>
        <taxon>Bacteria</taxon>
        <taxon>Bacillati</taxon>
        <taxon>Actinomycetota</taxon>
        <taxon>Actinomycetes</taxon>
        <taxon>Mycobacteriales</taxon>
        <taxon>Corynebacteriaceae</taxon>
        <taxon>Corynebacterium</taxon>
    </lineage>
</organism>
<dbReference type="SFLD" id="SFLDS00003">
    <property type="entry name" value="Haloacid_Dehalogenase"/>
    <property type="match status" value="1"/>
</dbReference>
<dbReference type="PANTHER" id="PTHR10000">
    <property type="entry name" value="PHOSPHOSERINE PHOSPHATASE"/>
    <property type="match status" value="1"/>
</dbReference>
<dbReference type="GO" id="GO:0005829">
    <property type="term" value="C:cytosol"/>
    <property type="evidence" value="ECO:0007669"/>
    <property type="project" value="TreeGrafter"/>
</dbReference>
<dbReference type="Pfam" id="PF08282">
    <property type="entry name" value="Hydrolase_3"/>
    <property type="match status" value="1"/>
</dbReference>
<dbReference type="Gene3D" id="3.30.1240.10">
    <property type="match status" value="1"/>
</dbReference>
<feature type="region of interest" description="Disordered" evidence="1">
    <location>
        <begin position="1"/>
        <end position="30"/>
    </location>
</feature>
<dbReference type="PANTHER" id="PTHR10000:SF8">
    <property type="entry name" value="HAD SUPERFAMILY HYDROLASE-LIKE, TYPE 3"/>
    <property type="match status" value="1"/>
</dbReference>
<dbReference type="AlphaFoldDB" id="A0A5C4U1L1"/>
<dbReference type="EMBL" id="VDHJ01000014">
    <property type="protein sequence ID" value="TNL95590.1"/>
    <property type="molecule type" value="Genomic_DNA"/>
</dbReference>
<dbReference type="InterPro" id="IPR036412">
    <property type="entry name" value="HAD-like_sf"/>
</dbReference>
<reference evidence="2 3" key="1">
    <citation type="submission" date="2019-06" db="EMBL/GenBank/DDBJ databases">
        <authorList>
            <person name="Li J."/>
        </authorList>
    </citation>
    <scope>NUCLEOTIDE SEQUENCE [LARGE SCALE GENOMIC DNA]</scope>
    <source>
        <strain evidence="2 3">LMG 28165</strain>
    </source>
</reference>
<keyword evidence="3" id="KW-1185">Reference proteome</keyword>
<dbReference type="Proteomes" id="UP000312032">
    <property type="component" value="Unassembled WGS sequence"/>
</dbReference>
<dbReference type="Gene3D" id="3.40.50.1000">
    <property type="entry name" value="HAD superfamily/HAD-like"/>
    <property type="match status" value="1"/>
</dbReference>
<name>A0A5C4U1L1_9CORY</name>
<dbReference type="InterPro" id="IPR000150">
    <property type="entry name" value="Cof"/>
</dbReference>
<dbReference type="NCBIfam" id="TIGR00099">
    <property type="entry name" value="Cof-subfamily"/>
    <property type="match status" value="1"/>
</dbReference>
<proteinExistence type="predicted"/>
<dbReference type="CDD" id="cd07516">
    <property type="entry name" value="HAD_Pase"/>
    <property type="match status" value="1"/>
</dbReference>